<name>A0ACC0MME8_RHOML</name>
<dbReference type="Proteomes" id="UP001062846">
    <property type="component" value="Chromosome 8"/>
</dbReference>
<accession>A0ACC0MME8</accession>
<dbReference type="EMBL" id="CM046395">
    <property type="protein sequence ID" value="KAI8541632.1"/>
    <property type="molecule type" value="Genomic_DNA"/>
</dbReference>
<reference evidence="1" key="1">
    <citation type="submission" date="2022-02" db="EMBL/GenBank/DDBJ databases">
        <title>Plant Genome Project.</title>
        <authorList>
            <person name="Zhang R.-G."/>
        </authorList>
    </citation>
    <scope>NUCLEOTIDE SEQUENCE</scope>
    <source>
        <strain evidence="1">AT1</strain>
    </source>
</reference>
<evidence type="ECO:0000313" key="1">
    <source>
        <dbReference type="EMBL" id="KAI8541632.1"/>
    </source>
</evidence>
<organism evidence="1 2">
    <name type="scientific">Rhododendron molle</name>
    <name type="common">Chinese azalea</name>
    <name type="synonym">Azalea mollis</name>
    <dbReference type="NCBI Taxonomy" id="49168"/>
    <lineage>
        <taxon>Eukaryota</taxon>
        <taxon>Viridiplantae</taxon>
        <taxon>Streptophyta</taxon>
        <taxon>Embryophyta</taxon>
        <taxon>Tracheophyta</taxon>
        <taxon>Spermatophyta</taxon>
        <taxon>Magnoliopsida</taxon>
        <taxon>eudicotyledons</taxon>
        <taxon>Gunneridae</taxon>
        <taxon>Pentapetalae</taxon>
        <taxon>asterids</taxon>
        <taxon>Ericales</taxon>
        <taxon>Ericaceae</taxon>
        <taxon>Ericoideae</taxon>
        <taxon>Rhodoreae</taxon>
        <taxon>Rhododendron</taxon>
    </lineage>
</organism>
<sequence>MPGPALCVYNKLFSERVSPKGDIGWRSLGKLLIGDVKLSDDLVQKILSGCHALEMLELYRYDGFSRLNIDNASLKKLILRKFVGRTYEEDEAYGEDDPEVDEADGEDNPQVDEDNGEDDPQVDEADGPKVDEADGEDDPEVADWQHGPEEDEADGEHHRAGLEISAPYLQTLEISGVIDGGDVEDFERIQAEYRGLLSNFVHLKSLAVGEWALQVIPIMEAKGLTSPLLNCTSLTLETCLTNDVFPGVANMLGISPNLETLVITKFFPSGGTQYFWIQQAKLRNFKEEHYWTSQKRIFKCLSLHLKNVVFADSSWLQMYGCESNFFDLVQFLLKNAAKVLQKSIINTSRLEDVMPKEFFQASKKILSFPRSSPEQ</sequence>
<protein>
    <submittedName>
        <fullName evidence="1">Uncharacterized protein</fullName>
    </submittedName>
</protein>
<proteinExistence type="predicted"/>
<evidence type="ECO:0000313" key="2">
    <source>
        <dbReference type="Proteomes" id="UP001062846"/>
    </source>
</evidence>
<keyword evidence="2" id="KW-1185">Reference proteome</keyword>
<gene>
    <name evidence="1" type="ORF">RHMOL_Rhmol08G0076900</name>
</gene>
<comment type="caution">
    <text evidence="1">The sequence shown here is derived from an EMBL/GenBank/DDBJ whole genome shotgun (WGS) entry which is preliminary data.</text>
</comment>